<dbReference type="InterPro" id="IPR034085">
    <property type="entry name" value="TOG"/>
</dbReference>
<dbReference type="InterPro" id="IPR007111">
    <property type="entry name" value="NACHT_NTPase"/>
</dbReference>
<dbReference type="InterPro" id="IPR016024">
    <property type="entry name" value="ARM-type_fold"/>
</dbReference>
<feature type="domain" description="NACHT" evidence="2">
    <location>
        <begin position="92"/>
        <end position="207"/>
    </location>
</feature>
<dbReference type="InterPro" id="IPR027417">
    <property type="entry name" value="P-loop_NTPase"/>
</dbReference>
<evidence type="ECO:0000256" key="1">
    <source>
        <dbReference type="ARBA" id="ARBA00022737"/>
    </source>
</evidence>
<dbReference type="GO" id="GO:0016491">
    <property type="term" value="F:oxidoreductase activity"/>
    <property type="evidence" value="ECO:0007669"/>
    <property type="project" value="TreeGrafter"/>
</dbReference>
<evidence type="ECO:0000259" key="2">
    <source>
        <dbReference type="PROSITE" id="PS50837"/>
    </source>
</evidence>
<reference evidence="3" key="1">
    <citation type="submission" date="2021-02" db="EMBL/GenBank/DDBJ databases">
        <authorList>
            <person name="Nowell W R."/>
        </authorList>
    </citation>
    <scope>NUCLEOTIDE SEQUENCE</scope>
</reference>
<name>A0A819PWB1_9BILA</name>
<comment type="caution">
    <text evidence="3">The sequence shown here is derived from an EMBL/GenBank/DDBJ whole genome shotgun (WGS) entry which is preliminary data.</text>
</comment>
<evidence type="ECO:0000313" key="3">
    <source>
        <dbReference type="EMBL" id="CAF4017348.1"/>
    </source>
</evidence>
<evidence type="ECO:0000313" key="4">
    <source>
        <dbReference type="Proteomes" id="UP000663844"/>
    </source>
</evidence>
<dbReference type="EMBL" id="CAJOAZ010003593">
    <property type="protein sequence ID" value="CAF4017348.1"/>
    <property type="molecule type" value="Genomic_DNA"/>
</dbReference>
<dbReference type="Gene3D" id="3.40.50.300">
    <property type="entry name" value="P-loop containing nucleotide triphosphate hydrolases"/>
    <property type="match status" value="1"/>
</dbReference>
<protein>
    <recommendedName>
        <fullName evidence="2">NACHT domain-containing protein</fullName>
    </recommendedName>
</protein>
<dbReference type="Gene3D" id="1.25.10.10">
    <property type="entry name" value="Leucine-rich Repeat Variant"/>
    <property type="match status" value="6"/>
</dbReference>
<keyword evidence="1" id="KW-0677">Repeat</keyword>
<gene>
    <name evidence="3" type="ORF">OXD698_LOCUS30482</name>
</gene>
<dbReference type="InterPro" id="IPR011989">
    <property type="entry name" value="ARM-like"/>
</dbReference>
<dbReference type="PANTHER" id="PTHR12697">
    <property type="entry name" value="PBS LYASE HEAT-LIKE PROTEIN"/>
    <property type="match status" value="1"/>
</dbReference>
<dbReference type="SMART" id="SM00567">
    <property type="entry name" value="EZ_HEAT"/>
    <property type="match status" value="14"/>
</dbReference>
<dbReference type="SUPFAM" id="SSF48371">
    <property type="entry name" value="ARM repeat"/>
    <property type="match status" value="1"/>
</dbReference>
<dbReference type="PROSITE" id="PS50837">
    <property type="entry name" value="NACHT"/>
    <property type="match status" value="1"/>
</dbReference>
<accession>A0A819PWB1</accession>
<dbReference type="Proteomes" id="UP000663844">
    <property type="component" value="Unassembled WGS sequence"/>
</dbReference>
<dbReference type="Pfam" id="PF02985">
    <property type="entry name" value="HEAT"/>
    <property type="match status" value="1"/>
</dbReference>
<dbReference type="PANTHER" id="PTHR12697:SF5">
    <property type="entry name" value="DEOXYHYPUSINE HYDROXYLASE"/>
    <property type="match status" value="1"/>
</dbReference>
<proteinExistence type="predicted"/>
<dbReference type="AlphaFoldDB" id="A0A819PWB1"/>
<dbReference type="Pfam" id="PF13646">
    <property type="entry name" value="HEAT_2"/>
    <property type="match status" value="4"/>
</dbReference>
<sequence>MAEAATPIIEPMNNLTLSTDQKESEDMEYDEIKQKYQQYDIKRFTNSVTAFPIGQSYINLTIVATKEPEKIHSMKTPIDIKNIFDQCKDQTKKVLVLGQAGIGKSTFCQYAAYRWAQGELWSQYKLIILIPLRSLTTEHYPAPRFGEKYLLVDLLQNEYFPNHALSEAATQCFQQQCDKGQVLWLLDGYGEFVQNIPGHLRELFGHLCTTQHHIMTSSSYVISLSYPVQVQIIGFTDDAIHKYIKQFFDQIGREAQNSPREDEDRLSFLKRSPALWSIAHIPINLEIICSIWSDANCSEVKTMTMLYDKLIEWLCRRYLEKLKETQEETMTQVDTGDVYELCKDELAFLASLAFHRMESTTTVLGTEVQKKAEDKINCYLKDHPHLLDVGILKSITQPATGTQTEGEKHHYFAYLSFQKYFAARHLVAALIGDASDRMIEFIHRHKYNRRFELMLSFASGLHANNRNTSEIDLFWDTILAEPLDMLMQFLEIELKDKSASIRSGACETLGRIVKRAPTKYAIAALVSVLNDTDKDVRLMACEALAGIDKKAVTNDAIAVLVTALRHTNNDVKAGACKALGSIGAKAAANAVIAALVIVLRDANDDIRASACRALGQLGQQAATNDVVAALVIAVRDTNNDVKASACIALGQLGQQVATNDVIAPLVIALGDAHYNVRASACIALGTIGGKAATNEVIAALVAALGHANNDVIANACEALGKIGEKAATNDVFAALVTALGHVKSDVRESACKALGQLGGKAATIDVIAVLVIALGDAHYNVRASACIALGTIGGKAATNEVIQALVTALGHVKSDVIANACEALGKIGEKAATNDVIAALVTALGHVNDNVRASACKALGQLGEKAATNAVIAALVIALGDAYYVVRAQACTAIGMIGEKAATNDVIAALVIALGDANDNVRASACKALGQLGEKAATNDVIAALVIALGDANDNVRASACKAFGQLGRKAPANEVIAALVTALRQTNNDVKAGACEALGRIGEKAGTNDVIAPLWIALDDANHGVRARACTAIGQLGGKAATTSVINGLLRISDMAACNSLKKILVSASSLSDLDTNTVLKLFNFWNRNPLLLDGISLKTIMVAYSDTRIAEWGSVIALHALCTRCAVTIVDKMITVYGNCEPVKFDMPCRILCDKLVDAFTKQEGLAFYLDGKQDHGEDQLASENIE</sequence>
<dbReference type="InterPro" id="IPR000357">
    <property type="entry name" value="HEAT"/>
</dbReference>
<organism evidence="3 4">
    <name type="scientific">Adineta steineri</name>
    <dbReference type="NCBI Taxonomy" id="433720"/>
    <lineage>
        <taxon>Eukaryota</taxon>
        <taxon>Metazoa</taxon>
        <taxon>Spiralia</taxon>
        <taxon>Gnathifera</taxon>
        <taxon>Rotifera</taxon>
        <taxon>Eurotatoria</taxon>
        <taxon>Bdelloidea</taxon>
        <taxon>Adinetida</taxon>
        <taxon>Adinetidae</taxon>
        <taxon>Adineta</taxon>
    </lineage>
</organism>
<dbReference type="InterPro" id="IPR004155">
    <property type="entry name" value="PBS_lyase_HEAT"/>
</dbReference>
<dbReference type="SMART" id="SM01349">
    <property type="entry name" value="TOG"/>
    <property type="match status" value="2"/>
</dbReference>
<dbReference type="Pfam" id="PF05729">
    <property type="entry name" value="NACHT"/>
    <property type="match status" value="1"/>
</dbReference>